<organism evidence="2 3">
    <name type="scientific">Yinghuangia aomiensis</name>
    <dbReference type="NCBI Taxonomy" id="676205"/>
    <lineage>
        <taxon>Bacteria</taxon>
        <taxon>Bacillati</taxon>
        <taxon>Actinomycetota</taxon>
        <taxon>Actinomycetes</taxon>
        <taxon>Kitasatosporales</taxon>
        <taxon>Streptomycetaceae</taxon>
        <taxon>Yinghuangia</taxon>
    </lineage>
</organism>
<keyword evidence="3" id="KW-1185">Reference proteome</keyword>
<dbReference type="InterPro" id="IPR007278">
    <property type="entry name" value="DUF397"/>
</dbReference>
<dbReference type="Proteomes" id="UP001500466">
    <property type="component" value="Unassembled WGS sequence"/>
</dbReference>
<dbReference type="Pfam" id="PF04149">
    <property type="entry name" value="DUF397"/>
    <property type="match status" value="1"/>
</dbReference>
<accession>A0ABP9HCF3</accession>
<evidence type="ECO:0000313" key="3">
    <source>
        <dbReference type="Proteomes" id="UP001500466"/>
    </source>
</evidence>
<reference evidence="3" key="1">
    <citation type="journal article" date="2019" name="Int. J. Syst. Evol. Microbiol.">
        <title>The Global Catalogue of Microorganisms (GCM) 10K type strain sequencing project: providing services to taxonomists for standard genome sequencing and annotation.</title>
        <authorList>
            <consortium name="The Broad Institute Genomics Platform"/>
            <consortium name="The Broad Institute Genome Sequencing Center for Infectious Disease"/>
            <person name="Wu L."/>
            <person name="Ma J."/>
        </authorList>
    </citation>
    <scope>NUCLEOTIDE SEQUENCE [LARGE SCALE GENOMIC DNA]</scope>
    <source>
        <strain evidence="3">JCM 17986</strain>
    </source>
</reference>
<dbReference type="RefSeq" id="WP_345676434.1">
    <property type="nucleotide sequence ID" value="NZ_BAABHS010000011.1"/>
</dbReference>
<comment type="caution">
    <text evidence="2">The sequence shown here is derived from an EMBL/GenBank/DDBJ whole genome shotgun (WGS) entry which is preliminary data.</text>
</comment>
<name>A0ABP9HCF3_9ACTN</name>
<sequence length="63" mass="6589">MNAARAIWFKSSHSNGDGGDCLEVSPSFPAMVPVRDSKLSASPTLVFSHAGWAALVSAMKEPA</sequence>
<gene>
    <name evidence="2" type="ORF">GCM10023205_35020</name>
</gene>
<dbReference type="EMBL" id="BAABHS010000011">
    <property type="protein sequence ID" value="GAA4967180.1"/>
    <property type="molecule type" value="Genomic_DNA"/>
</dbReference>
<feature type="domain" description="DUF397" evidence="1">
    <location>
        <begin position="8"/>
        <end position="60"/>
    </location>
</feature>
<evidence type="ECO:0000313" key="2">
    <source>
        <dbReference type="EMBL" id="GAA4967180.1"/>
    </source>
</evidence>
<protein>
    <recommendedName>
        <fullName evidence="1">DUF397 domain-containing protein</fullName>
    </recommendedName>
</protein>
<evidence type="ECO:0000259" key="1">
    <source>
        <dbReference type="Pfam" id="PF04149"/>
    </source>
</evidence>
<proteinExistence type="predicted"/>